<keyword evidence="2" id="KW-1185">Reference proteome</keyword>
<dbReference type="AlphaFoldDB" id="A0A1H3HEN4"/>
<dbReference type="EMBL" id="FNPB01000007">
    <property type="protein sequence ID" value="SDY13685.1"/>
    <property type="molecule type" value="Genomic_DNA"/>
</dbReference>
<reference evidence="2" key="1">
    <citation type="submission" date="2016-10" db="EMBL/GenBank/DDBJ databases">
        <authorList>
            <person name="Varghese N."/>
            <person name="Submissions S."/>
        </authorList>
    </citation>
    <scope>NUCLEOTIDE SEQUENCE [LARGE SCALE GENOMIC DNA]</scope>
    <source>
        <strain evidence="2">CGMCC 1.10118</strain>
    </source>
</reference>
<sequence length="352" mass="39641">MSFASRLPPGAEAGATNLMCPNCEHRIGVVQLLRHLEQQNIPLRDITPNSYTPCPACGALFFPENAFLVCLSDIADTGDSYRSYPFGIAGHQGVNYTDVTVGETSEHKLSNLYQGYEIERGSLILQGAERSDVDQDDRLPIDRHEDSMTRATLADILLVSVTQVAPRQVLVTANLRKDEDAQDAIAKGDDITLIYQRNLLQTEGRDPPWLTLLREAKSAINRDNPLAAGPLLVSAVDNCLYRQIYLYYRWQGQDHTEAINSVDQYRTGNKISRKDLAKDALNDISGVTLTSHEDPYFDEWNRFQTFLQQRHDIIHPTDDPVPAIDTDTAVDWFNLTVDLILGHFDLVWREID</sequence>
<protein>
    <submittedName>
        <fullName evidence="1">Uncharacterized protein</fullName>
    </submittedName>
</protein>
<evidence type="ECO:0000313" key="2">
    <source>
        <dbReference type="Proteomes" id="UP000199170"/>
    </source>
</evidence>
<proteinExistence type="predicted"/>
<dbReference type="RefSeq" id="WP_139175730.1">
    <property type="nucleotide sequence ID" value="NZ_FNPB01000007.1"/>
</dbReference>
<evidence type="ECO:0000313" key="1">
    <source>
        <dbReference type="EMBL" id="SDY13685.1"/>
    </source>
</evidence>
<name>A0A1H3HEN4_9EURY</name>
<dbReference type="OrthoDB" id="190023at2157"/>
<accession>A0A1H3HEN4</accession>
<organism evidence="1 2">
    <name type="scientific">Halobellus clavatus</name>
    <dbReference type="NCBI Taxonomy" id="660517"/>
    <lineage>
        <taxon>Archaea</taxon>
        <taxon>Methanobacteriati</taxon>
        <taxon>Methanobacteriota</taxon>
        <taxon>Stenosarchaea group</taxon>
        <taxon>Halobacteria</taxon>
        <taxon>Halobacteriales</taxon>
        <taxon>Haloferacaceae</taxon>
        <taxon>Halobellus</taxon>
    </lineage>
</organism>
<dbReference type="GeneID" id="71861278"/>
<dbReference type="Proteomes" id="UP000199170">
    <property type="component" value="Unassembled WGS sequence"/>
</dbReference>
<gene>
    <name evidence="1" type="ORF">SAMN04487946_10719</name>
</gene>